<accession>A0A4C1Z843</accession>
<dbReference type="AlphaFoldDB" id="A0A4C1Z843"/>
<sequence>MHSRGEEEEGGGSLIAVRLSKFSCIPKKYAYESEATEPNKKVSGCWRYKDRCRLCQCPGLRRNILAQVEVRVFTYDPETFASNAGFVVPPLSRGRCDQTTPRCDNSSE</sequence>
<keyword evidence="2" id="KW-1185">Reference proteome</keyword>
<proteinExistence type="predicted"/>
<evidence type="ECO:0000313" key="2">
    <source>
        <dbReference type="Proteomes" id="UP000299102"/>
    </source>
</evidence>
<gene>
    <name evidence="1" type="ORF">EVAR_86655_1</name>
</gene>
<protein>
    <submittedName>
        <fullName evidence="1">Uncharacterized protein</fullName>
    </submittedName>
</protein>
<dbReference type="EMBL" id="BGZK01001624">
    <property type="protein sequence ID" value="GBP83492.1"/>
    <property type="molecule type" value="Genomic_DNA"/>
</dbReference>
<evidence type="ECO:0000313" key="1">
    <source>
        <dbReference type="EMBL" id="GBP83492.1"/>
    </source>
</evidence>
<organism evidence="1 2">
    <name type="scientific">Eumeta variegata</name>
    <name type="common">Bagworm moth</name>
    <name type="synonym">Eumeta japonica</name>
    <dbReference type="NCBI Taxonomy" id="151549"/>
    <lineage>
        <taxon>Eukaryota</taxon>
        <taxon>Metazoa</taxon>
        <taxon>Ecdysozoa</taxon>
        <taxon>Arthropoda</taxon>
        <taxon>Hexapoda</taxon>
        <taxon>Insecta</taxon>
        <taxon>Pterygota</taxon>
        <taxon>Neoptera</taxon>
        <taxon>Endopterygota</taxon>
        <taxon>Lepidoptera</taxon>
        <taxon>Glossata</taxon>
        <taxon>Ditrysia</taxon>
        <taxon>Tineoidea</taxon>
        <taxon>Psychidae</taxon>
        <taxon>Oiketicinae</taxon>
        <taxon>Eumeta</taxon>
    </lineage>
</organism>
<name>A0A4C1Z843_EUMVA</name>
<dbReference type="Proteomes" id="UP000299102">
    <property type="component" value="Unassembled WGS sequence"/>
</dbReference>
<reference evidence="1 2" key="1">
    <citation type="journal article" date="2019" name="Commun. Biol.">
        <title>The bagworm genome reveals a unique fibroin gene that provides high tensile strength.</title>
        <authorList>
            <person name="Kono N."/>
            <person name="Nakamura H."/>
            <person name="Ohtoshi R."/>
            <person name="Tomita M."/>
            <person name="Numata K."/>
            <person name="Arakawa K."/>
        </authorList>
    </citation>
    <scope>NUCLEOTIDE SEQUENCE [LARGE SCALE GENOMIC DNA]</scope>
</reference>
<comment type="caution">
    <text evidence="1">The sequence shown here is derived from an EMBL/GenBank/DDBJ whole genome shotgun (WGS) entry which is preliminary data.</text>
</comment>